<dbReference type="EMBL" id="LAZR01010139">
    <property type="protein sequence ID" value="KKM68597.1"/>
    <property type="molecule type" value="Genomic_DNA"/>
</dbReference>
<accession>A0A0F9MHJ4</accession>
<dbReference type="AlphaFoldDB" id="A0A0F9MHJ4"/>
<proteinExistence type="predicted"/>
<gene>
    <name evidence="1" type="ORF">LCGC14_1459300</name>
</gene>
<evidence type="ECO:0000313" key="1">
    <source>
        <dbReference type="EMBL" id="KKM68597.1"/>
    </source>
</evidence>
<sequence length="369" mass="39508">MAGLSITPDGINPTNRVEGKTLRALHAKVIDTVLTSPTYMGRLMAKAKKFSGVVMDITVKYQQSSQFEWFTGLENLNSSAEDNEITLSFAHTAGTQPEVGIMLESFANAGPEGVIPLDAYKFQEAGLEVAQNVASAVYGTGSGDQPNGLQAFVDDGTNSANWGGQARGTYTTLNAAYTDSGGTMTLAKLGTLDDDASAGADLGAVPNINVMDFTRWSLYEQLLDPQVRANYNSSGAPRMSVMGEGTKEGSLGGAAGFQSLAHRGMPSIKDKKCTSGVWYKLNESSFGWRGRTIVPENYKKLGLRKVDLGLSTIDTPTQKETPSDFNGWFYQPPMMLPDQAGTIARYYVIGQLMGGNPRLNGQLHSITGV</sequence>
<reference evidence="1" key="1">
    <citation type="journal article" date="2015" name="Nature">
        <title>Complex archaea that bridge the gap between prokaryotes and eukaryotes.</title>
        <authorList>
            <person name="Spang A."/>
            <person name="Saw J.H."/>
            <person name="Jorgensen S.L."/>
            <person name="Zaremba-Niedzwiedzka K."/>
            <person name="Martijn J."/>
            <person name="Lind A.E."/>
            <person name="van Eijk R."/>
            <person name="Schleper C."/>
            <person name="Guy L."/>
            <person name="Ettema T.J."/>
        </authorList>
    </citation>
    <scope>NUCLEOTIDE SEQUENCE</scope>
</reference>
<name>A0A0F9MHJ4_9ZZZZ</name>
<protein>
    <recommendedName>
        <fullName evidence="2">Major capsid protein</fullName>
    </recommendedName>
</protein>
<evidence type="ECO:0008006" key="2">
    <source>
        <dbReference type="Google" id="ProtNLM"/>
    </source>
</evidence>
<organism evidence="1">
    <name type="scientific">marine sediment metagenome</name>
    <dbReference type="NCBI Taxonomy" id="412755"/>
    <lineage>
        <taxon>unclassified sequences</taxon>
        <taxon>metagenomes</taxon>
        <taxon>ecological metagenomes</taxon>
    </lineage>
</organism>
<comment type="caution">
    <text evidence="1">The sequence shown here is derived from an EMBL/GenBank/DDBJ whole genome shotgun (WGS) entry which is preliminary data.</text>
</comment>